<evidence type="ECO:0000313" key="7">
    <source>
        <dbReference type="Proteomes" id="UP000245468"/>
    </source>
</evidence>
<evidence type="ECO:0000256" key="4">
    <source>
        <dbReference type="ARBA" id="ARBA00022840"/>
    </source>
</evidence>
<evidence type="ECO:0000313" key="6">
    <source>
        <dbReference type="EMBL" id="AWL08750.1"/>
    </source>
</evidence>
<organism evidence="6 7">
    <name type="scientific">Aquirufa nivalisilvae</name>
    <dbReference type="NCBI Taxonomy" id="2516557"/>
    <lineage>
        <taxon>Bacteria</taxon>
        <taxon>Pseudomonadati</taxon>
        <taxon>Bacteroidota</taxon>
        <taxon>Cytophagia</taxon>
        <taxon>Cytophagales</taxon>
        <taxon>Flectobacillaceae</taxon>
        <taxon>Aquirufa</taxon>
    </lineage>
</organism>
<evidence type="ECO:0000256" key="1">
    <source>
        <dbReference type="ARBA" id="ARBA00005417"/>
    </source>
</evidence>
<dbReference type="AlphaFoldDB" id="A0A2S2DUN1"/>
<dbReference type="SMART" id="SM00382">
    <property type="entry name" value="AAA"/>
    <property type="match status" value="1"/>
</dbReference>
<dbReference type="Pfam" id="PF00005">
    <property type="entry name" value="ABC_tran"/>
    <property type="match status" value="1"/>
</dbReference>
<keyword evidence="3" id="KW-0547">Nucleotide-binding</keyword>
<dbReference type="CDD" id="cd03230">
    <property type="entry name" value="ABC_DR_subfamily_A"/>
    <property type="match status" value="1"/>
</dbReference>
<dbReference type="GO" id="GO:0016887">
    <property type="term" value="F:ATP hydrolysis activity"/>
    <property type="evidence" value="ECO:0007669"/>
    <property type="project" value="InterPro"/>
</dbReference>
<dbReference type="InterPro" id="IPR003439">
    <property type="entry name" value="ABC_transporter-like_ATP-bd"/>
</dbReference>
<evidence type="ECO:0000256" key="3">
    <source>
        <dbReference type="ARBA" id="ARBA00022741"/>
    </source>
</evidence>
<sequence>MSIEVTNLSKIYGSQIAVNSVTFQASEGQIIGFLGPNGAGKSSTIKMLVGLIKPSQGEAKVLGLNVANHALELKSKIGYLAENNPLYPDMYVQEFLDFIGKIHGFSARQRKTRIDEVIQLVGLEKEKKKKIGELSKGYQQRVGIAQAIFHNPSVLILDEPTSGLDPNQMAEIRSLIQSLSSGKTILFSSHLLTEVESICDRILLISHGNLVADCSLQEAQNYAGGLASFFKDKTA</sequence>
<dbReference type="GO" id="GO:0005524">
    <property type="term" value="F:ATP binding"/>
    <property type="evidence" value="ECO:0007669"/>
    <property type="project" value="UniProtKB-KW"/>
</dbReference>
<dbReference type="InterPro" id="IPR003593">
    <property type="entry name" value="AAA+_ATPase"/>
</dbReference>
<dbReference type="SUPFAM" id="SSF52540">
    <property type="entry name" value="P-loop containing nucleoside triphosphate hydrolases"/>
    <property type="match status" value="1"/>
</dbReference>
<dbReference type="PROSITE" id="PS50893">
    <property type="entry name" value="ABC_TRANSPORTER_2"/>
    <property type="match status" value="1"/>
</dbReference>
<name>A0A2S2DUN1_9BACT</name>
<dbReference type="Proteomes" id="UP000245468">
    <property type="component" value="Chromosome"/>
</dbReference>
<dbReference type="Gene3D" id="3.40.50.300">
    <property type="entry name" value="P-loop containing nucleotide triphosphate hydrolases"/>
    <property type="match status" value="1"/>
</dbReference>
<keyword evidence="4" id="KW-0067">ATP-binding</keyword>
<accession>A0A2S2DUN1</accession>
<reference evidence="7" key="1">
    <citation type="submission" date="2018-05" db="EMBL/GenBank/DDBJ databases">
        <title>Pseudarcicella sp. HME7025 Genome sequencing and assembly.</title>
        <authorList>
            <person name="Kim H."/>
            <person name="Kang H."/>
            <person name="Joh K."/>
        </authorList>
    </citation>
    <scope>NUCLEOTIDE SEQUENCE [LARGE SCALE GENOMIC DNA]</scope>
    <source>
        <strain evidence="7">HME7025</strain>
    </source>
</reference>
<keyword evidence="2" id="KW-0813">Transport</keyword>
<comment type="similarity">
    <text evidence="1">Belongs to the ABC transporter superfamily.</text>
</comment>
<gene>
    <name evidence="6" type="primary">cysA</name>
    <name evidence="6" type="ORF">HME7025_00880</name>
</gene>
<dbReference type="PANTHER" id="PTHR43335">
    <property type="entry name" value="ABC TRANSPORTER, ATP-BINDING PROTEIN"/>
    <property type="match status" value="1"/>
</dbReference>
<dbReference type="OrthoDB" id="9808363at2"/>
<protein>
    <submittedName>
        <fullName evidence="6">Sulfate-transporting ATPase</fullName>
    </submittedName>
</protein>
<dbReference type="InterPro" id="IPR027417">
    <property type="entry name" value="P-loop_NTPase"/>
</dbReference>
<evidence type="ECO:0000259" key="5">
    <source>
        <dbReference type="PROSITE" id="PS50893"/>
    </source>
</evidence>
<proteinExistence type="inferred from homology"/>
<evidence type="ECO:0000256" key="2">
    <source>
        <dbReference type="ARBA" id="ARBA00022448"/>
    </source>
</evidence>
<dbReference type="PANTHER" id="PTHR43335:SF4">
    <property type="entry name" value="ABC TRANSPORTER, ATP-BINDING PROTEIN"/>
    <property type="match status" value="1"/>
</dbReference>
<dbReference type="KEGG" id="psez:HME7025_00880"/>
<keyword evidence="7" id="KW-1185">Reference proteome</keyword>
<feature type="domain" description="ABC transporter" evidence="5">
    <location>
        <begin position="3"/>
        <end position="232"/>
    </location>
</feature>
<dbReference type="EMBL" id="CP029346">
    <property type="protein sequence ID" value="AWL08750.1"/>
    <property type="molecule type" value="Genomic_DNA"/>
</dbReference>
<dbReference type="RefSeq" id="WP_109322478.1">
    <property type="nucleotide sequence ID" value="NZ_CP029346.1"/>
</dbReference>